<name>A0A9Q0MU60_9DIPT</name>
<feature type="region of interest" description="Disordered" evidence="7">
    <location>
        <begin position="295"/>
        <end position="354"/>
    </location>
</feature>
<evidence type="ECO:0000256" key="3">
    <source>
        <dbReference type="ARBA" id="ARBA00023125"/>
    </source>
</evidence>
<keyword evidence="2" id="KW-0805">Transcription regulation</keyword>
<evidence type="ECO:0000313" key="10">
    <source>
        <dbReference type="Proteomes" id="UP001151699"/>
    </source>
</evidence>
<dbReference type="SUPFAM" id="SSF46689">
    <property type="entry name" value="Homeodomain-like"/>
    <property type="match status" value="1"/>
</dbReference>
<dbReference type="OrthoDB" id="10038576at2759"/>
<feature type="region of interest" description="Disordered" evidence="7">
    <location>
        <begin position="545"/>
        <end position="614"/>
    </location>
</feature>
<dbReference type="GO" id="GO:0000981">
    <property type="term" value="F:DNA-binding transcription factor activity, RNA polymerase II-specific"/>
    <property type="evidence" value="ECO:0007669"/>
    <property type="project" value="TreeGrafter"/>
</dbReference>
<feature type="compositionally biased region" description="Polar residues" evidence="7">
    <location>
        <begin position="323"/>
        <end position="342"/>
    </location>
</feature>
<sequence length="927" mass="104045">MNNCLVSCYVQFFYVPKYFYVHKKGCDTICLFLSFNDKKLFLYVKHLNSKQLFFRYFRAINIRTWSTIKNYTWEDTFCKRLDDINIIHVLISQLIKLLNRITGNISRNGNSGTQQMNHEISRHNLDCADESAQSGMQNRLKHLDGQPISNNNVSKNNHDDIMDDDMVCLNSRSDSENSLSSMPGSDENLLNSKEELDMELQQIDKTATASPNLMSNKNEPVALDMKRARVENIVSTMRSSPGLSSNQPQVNGCKKRKLYHPQQHDNSAAERIIEHTPETQEIDDAASDIVETLPDQIKDSPDKSSSTAHSLPSSPALSPMKELSTTPKSNHNATNMLSQSPQIPKGSTVPSDLSDRLNIMRSNPNSMVPVANNDFEGLASGLADVLKSEITASLTNLVDSIVTRFIHQRRFLNKQTEAAAAAAEQLNKDLMMATQMLDRKSPRTKVSERANNIQSGMPMHLNGPPLDNNTNINMPPHVRPSPTAAMFQAPKPPQGMNSVAAAALYNSMNVLGGHPNLVNPFCKPEIREHNPEQNEALSLVVAPKKKRHKVTDTRITPRTVSRILAQDGIGPPPSSMDQCNNSNNNLKPYNPPASTPSDSPSSRSSYHAPPSSMMPVSLPTSVAIPNPSLHESQVFSPYSPFFNPHGPHGPHTPQAAQLHHMKMSSSPPGYGGMMDPRDSPPLPHPPTMLHPALLAAAHHGSSPDYAHMRAAMDANDRNSDCNSADITYEGIQPTISFSNDQYLQMQNSLTSMHSATLTPMHLRKAKLMFFWVRYPSSQVLKMYFPDIKFNKNNTAQLVKWFSNFSIASCISQTFLFFTNLKGHISYCYEKKNINFHTFMEKHSFLMIVTFEIALRYSLLYETFTLRRERTKERISHVTIVKHSKKAFVVLFNKEKKMNIIVIENQLNVNERFKTLSSIENSVKTARN</sequence>
<dbReference type="GO" id="GO:0005634">
    <property type="term" value="C:nucleus"/>
    <property type="evidence" value="ECO:0007669"/>
    <property type="project" value="UniProtKB-SubCell"/>
</dbReference>
<feature type="compositionally biased region" description="Low complexity" evidence="7">
    <location>
        <begin position="595"/>
        <end position="611"/>
    </location>
</feature>
<organism evidence="9 10">
    <name type="scientific">Pseudolycoriella hygida</name>
    <dbReference type="NCBI Taxonomy" id="35572"/>
    <lineage>
        <taxon>Eukaryota</taxon>
        <taxon>Metazoa</taxon>
        <taxon>Ecdysozoa</taxon>
        <taxon>Arthropoda</taxon>
        <taxon>Hexapoda</taxon>
        <taxon>Insecta</taxon>
        <taxon>Pterygota</taxon>
        <taxon>Neoptera</taxon>
        <taxon>Endopterygota</taxon>
        <taxon>Diptera</taxon>
        <taxon>Nematocera</taxon>
        <taxon>Sciaroidea</taxon>
        <taxon>Sciaridae</taxon>
        <taxon>Pseudolycoriella</taxon>
    </lineage>
</organism>
<dbReference type="PANTHER" id="PTHR12198:SF0">
    <property type="entry name" value="HOMEOBOX PROTEIN PROSPERO"/>
    <property type="match status" value="1"/>
</dbReference>
<dbReference type="AlphaFoldDB" id="A0A9Q0MU60"/>
<dbReference type="PROSITE" id="PS51818">
    <property type="entry name" value="HOMEO_PROSPERO"/>
    <property type="match status" value="1"/>
</dbReference>
<dbReference type="GO" id="GO:0007399">
    <property type="term" value="P:nervous system development"/>
    <property type="evidence" value="ECO:0007669"/>
    <property type="project" value="UniProtKB-ARBA"/>
</dbReference>
<evidence type="ECO:0000256" key="6">
    <source>
        <dbReference type="ARBA" id="ARBA00023242"/>
    </source>
</evidence>
<feature type="compositionally biased region" description="Low complexity" evidence="7">
    <location>
        <begin position="304"/>
        <end position="319"/>
    </location>
</feature>
<dbReference type="InterPro" id="IPR023082">
    <property type="entry name" value="Homeo_prospero_dom"/>
</dbReference>
<comment type="caution">
    <text evidence="9">The sequence shown here is derived from an EMBL/GenBank/DDBJ whole genome shotgun (WGS) entry which is preliminary data.</text>
</comment>
<accession>A0A9Q0MU60</accession>
<dbReference type="Pfam" id="PF05044">
    <property type="entry name" value="HPD"/>
    <property type="match status" value="1"/>
</dbReference>
<reference evidence="9" key="1">
    <citation type="submission" date="2022-07" db="EMBL/GenBank/DDBJ databases">
        <authorList>
            <person name="Trinca V."/>
            <person name="Uliana J.V.C."/>
            <person name="Torres T.T."/>
            <person name="Ward R.J."/>
            <person name="Monesi N."/>
        </authorList>
    </citation>
    <scope>NUCLEOTIDE SEQUENCE</scope>
    <source>
        <strain evidence="9">HSMRA1968</strain>
        <tissue evidence="9">Whole embryos</tissue>
    </source>
</reference>
<dbReference type="GO" id="GO:0000978">
    <property type="term" value="F:RNA polymerase II cis-regulatory region sequence-specific DNA binding"/>
    <property type="evidence" value="ECO:0007669"/>
    <property type="project" value="TreeGrafter"/>
</dbReference>
<dbReference type="InterPro" id="IPR037131">
    <property type="entry name" value="Homeo_prospero_dom_sf"/>
</dbReference>
<protein>
    <submittedName>
        <fullName evidence="9">Homeobox protein prospero</fullName>
    </submittedName>
</protein>
<feature type="domain" description="Prospero" evidence="8">
    <location>
        <begin position="754"/>
        <end position="804"/>
    </location>
</feature>
<dbReference type="InterPro" id="IPR039350">
    <property type="entry name" value="Prospero_homeodomain"/>
</dbReference>
<evidence type="ECO:0000256" key="1">
    <source>
        <dbReference type="ARBA" id="ARBA00004123"/>
    </source>
</evidence>
<evidence type="ECO:0000256" key="2">
    <source>
        <dbReference type="ARBA" id="ARBA00023015"/>
    </source>
</evidence>
<gene>
    <name evidence="9" type="primary">pros_1</name>
    <name evidence="9" type="ORF">Bhyg_09948</name>
</gene>
<evidence type="ECO:0000256" key="5">
    <source>
        <dbReference type="ARBA" id="ARBA00023163"/>
    </source>
</evidence>
<comment type="subcellular location">
    <subcellularLocation>
        <location evidence="1">Nucleus</location>
    </subcellularLocation>
</comment>
<dbReference type="InterPro" id="IPR009057">
    <property type="entry name" value="Homeodomain-like_sf"/>
</dbReference>
<dbReference type="Proteomes" id="UP001151699">
    <property type="component" value="Chromosome X"/>
</dbReference>
<dbReference type="EMBL" id="WJQU01000003">
    <property type="protein sequence ID" value="KAJ6637219.1"/>
    <property type="molecule type" value="Genomic_DNA"/>
</dbReference>
<dbReference type="Gene3D" id="1.10.10.500">
    <property type="entry name" value="Homeo-prospero domain"/>
    <property type="match status" value="1"/>
</dbReference>
<evidence type="ECO:0000256" key="7">
    <source>
        <dbReference type="SAM" id="MobiDB-lite"/>
    </source>
</evidence>
<keyword evidence="6" id="KW-0539">Nucleus</keyword>
<keyword evidence="10" id="KW-1185">Reference proteome</keyword>
<keyword evidence="5" id="KW-0804">Transcription</keyword>
<keyword evidence="3 9" id="KW-0238">DNA-binding</keyword>
<evidence type="ECO:0000259" key="8">
    <source>
        <dbReference type="PROSITE" id="PS51818"/>
    </source>
</evidence>
<proteinExistence type="predicted"/>
<keyword evidence="4 9" id="KW-0371">Homeobox</keyword>
<dbReference type="GO" id="GO:0048468">
    <property type="term" value="P:cell development"/>
    <property type="evidence" value="ECO:0007669"/>
    <property type="project" value="UniProtKB-ARBA"/>
</dbReference>
<dbReference type="PANTHER" id="PTHR12198">
    <property type="entry name" value="HOMEOBOX PROTEIN PROSPERO/PROX-1/CEH-26"/>
    <property type="match status" value="1"/>
</dbReference>
<evidence type="ECO:0000313" key="9">
    <source>
        <dbReference type="EMBL" id="KAJ6637219.1"/>
    </source>
</evidence>
<evidence type="ECO:0000256" key="4">
    <source>
        <dbReference type="ARBA" id="ARBA00023155"/>
    </source>
</evidence>